<organism evidence="2 3">
    <name type="scientific">Penicillium desertorum</name>
    <dbReference type="NCBI Taxonomy" id="1303715"/>
    <lineage>
        <taxon>Eukaryota</taxon>
        <taxon>Fungi</taxon>
        <taxon>Dikarya</taxon>
        <taxon>Ascomycota</taxon>
        <taxon>Pezizomycotina</taxon>
        <taxon>Eurotiomycetes</taxon>
        <taxon>Eurotiomycetidae</taxon>
        <taxon>Eurotiales</taxon>
        <taxon>Aspergillaceae</taxon>
        <taxon>Penicillium</taxon>
    </lineage>
</organism>
<gene>
    <name evidence="2" type="ORF">N7530_001141</name>
</gene>
<dbReference type="GO" id="GO:0016407">
    <property type="term" value="F:acetyltransferase activity"/>
    <property type="evidence" value="ECO:0007669"/>
    <property type="project" value="InterPro"/>
</dbReference>
<evidence type="ECO:0000313" key="2">
    <source>
        <dbReference type="EMBL" id="KAJ5486841.1"/>
    </source>
</evidence>
<dbReference type="EMBL" id="JAPWDO010000001">
    <property type="protein sequence ID" value="KAJ5486841.1"/>
    <property type="molecule type" value="Genomic_DNA"/>
</dbReference>
<evidence type="ECO:0000313" key="3">
    <source>
        <dbReference type="Proteomes" id="UP001147760"/>
    </source>
</evidence>
<dbReference type="Proteomes" id="UP001147760">
    <property type="component" value="Unassembled WGS sequence"/>
</dbReference>
<evidence type="ECO:0000256" key="1">
    <source>
        <dbReference type="ARBA" id="ARBA00006547"/>
    </source>
</evidence>
<dbReference type="PANTHER" id="PTHR11786">
    <property type="entry name" value="N-HYDROXYARYLAMINE O-ACETYLTRANSFERASE"/>
    <property type="match status" value="1"/>
</dbReference>
<comment type="similarity">
    <text evidence="1">Belongs to the arylamine N-acetyltransferase family.</text>
</comment>
<dbReference type="OrthoDB" id="10260017at2759"/>
<dbReference type="InterPro" id="IPR038765">
    <property type="entry name" value="Papain-like_cys_pep_sf"/>
</dbReference>
<dbReference type="InterPro" id="IPR001447">
    <property type="entry name" value="Arylamine_N-AcTrfase"/>
</dbReference>
<comment type="caution">
    <text evidence="2">The sequence shown here is derived from an EMBL/GenBank/DDBJ whole genome shotgun (WGS) entry which is preliminary data.</text>
</comment>
<dbReference type="InterPro" id="IPR053710">
    <property type="entry name" value="Arylamine_NAT_domain_sf"/>
</dbReference>
<dbReference type="SUPFAM" id="SSF54001">
    <property type="entry name" value="Cysteine proteinases"/>
    <property type="match status" value="1"/>
</dbReference>
<sequence>MDTQKLASAYTPARLTKYLNYIALPDQYAQYTNKSDSFSKTEEPLKDLFRCQITRFPCDNLSCHSSATQLAEIQPDKIYTKVIRSDDTTPSCRGGYSLEVRTFFHHMLRGLRILSCAFTKARRLKDETRTHIVNVVRLHSGLQYHINAALGGDEPTSPVPLISGQVTKNLGSQEVRLIYDNMPKQTRKEQKVWIYQYRNAADKSWNSLYSFAELEIQDDFEVMNRFTSWDAL</sequence>
<keyword evidence="3" id="KW-1185">Reference proteome</keyword>
<reference evidence="2" key="1">
    <citation type="submission" date="2022-12" db="EMBL/GenBank/DDBJ databases">
        <authorList>
            <person name="Petersen C."/>
        </authorList>
    </citation>
    <scope>NUCLEOTIDE SEQUENCE</scope>
    <source>
        <strain evidence="2">IBT 17660</strain>
    </source>
</reference>
<accession>A0A9X0BWF7</accession>
<reference evidence="2" key="2">
    <citation type="journal article" date="2023" name="IMA Fungus">
        <title>Comparative genomic study of the Penicillium genus elucidates a diverse pangenome and 15 lateral gene transfer events.</title>
        <authorList>
            <person name="Petersen C."/>
            <person name="Sorensen T."/>
            <person name="Nielsen M.R."/>
            <person name="Sondergaard T.E."/>
            <person name="Sorensen J.L."/>
            <person name="Fitzpatrick D.A."/>
            <person name="Frisvad J.C."/>
            <person name="Nielsen K.L."/>
        </authorList>
    </citation>
    <scope>NUCLEOTIDE SEQUENCE</scope>
    <source>
        <strain evidence="2">IBT 17660</strain>
    </source>
</reference>
<protein>
    <submittedName>
        <fullName evidence="2">Uncharacterized protein</fullName>
    </submittedName>
</protein>
<proteinExistence type="inferred from homology"/>
<dbReference type="Pfam" id="PF00797">
    <property type="entry name" value="Acetyltransf_2"/>
    <property type="match status" value="1"/>
</dbReference>
<dbReference type="PANTHER" id="PTHR11786:SF0">
    <property type="entry name" value="ARYLAMINE N-ACETYLTRANSFERASE 4-RELATED"/>
    <property type="match status" value="1"/>
</dbReference>
<name>A0A9X0BWF7_9EURO</name>
<dbReference type="AlphaFoldDB" id="A0A9X0BWF7"/>
<dbReference type="Gene3D" id="3.30.2140.20">
    <property type="match status" value="1"/>
</dbReference>